<gene>
    <name evidence="8" type="ORF">JK363_01865</name>
</gene>
<comment type="similarity">
    <text evidence="1">Belongs to the peptidase C40 family.</text>
</comment>
<evidence type="ECO:0000313" key="9">
    <source>
        <dbReference type="Proteomes" id="UP000634229"/>
    </source>
</evidence>
<keyword evidence="3" id="KW-0378">Hydrolase</keyword>
<evidence type="ECO:0000256" key="1">
    <source>
        <dbReference type="ARBA" id="ARBA00007074"/>
    </source>
</evidence>
<evidence type="ECO:0000313" key="8">
    <source>
        <dbReference type="EMBL" id="MBL1095440.1"/>
    </source>
</evidence>
<protein>
    <submittedName>
        <fullName evidence="8">C40 family peptidase</fullName>
    </submittedName>
</protein>
<evidence type="ECO:0000256" key="3">
    <source>
        <dbReference type="ARBA" id="ARBA00022801"/>
    </source>
</evidence>
<accession>A0ABS1N6C0</accession>
<dbReference type="Gene3D" id="3.90.1720.10">
    <property type="entry name" value="endopeptidase domain like (from Nostoc punctiforme)"/>
    <property type="match status" value="1"/>
</dbReference>
<dbReference type="InterPro" id="IPR051202">
    <property type="entry name" value="Peptidase_C40"/>
</dbReference>
<dbReference type="SUPFAM" id="SSF54001">
    <property type="entry name" value="Cysteine proteinases"/>
    <property type="match status" value="1"/>
</dbReference>
<feature type="compositionally biased region" description="Low complexity" evidence="5">
    <location>
        <begin position="261"/>
        <end position="282"/>
    </location>
</feature>
<keyword evidence="9" id="KW-1185">Reference proteome</keyword>
<dbReference type="PANTHER" id="PTHR47053:SF1">
    <property type="entry name" value="MUREIN DD-ENDOPEPTIDASE MEPH-RELATED"/>
    <property type="match status" value="1"/>
</dbReference>
<dbReference type="EMBL" id="JAERRF010000001">
    <property type="protein sequence ID" value="MBL1095440.1"/>
    <property type="molecule type" value="Genomic_DNA"/>
</dbReference>
<dbReference type="InterPro" id="IPR000064">
    <property type="entry name" value="NLP_P60_dom"/>
</dbReference>
<feature type="compositionally biased region" description="Basic and acidic residues" evidence="5">
    <location>
        <begin position="238"/>
        <end position="260"/>
    </location>
</feature>
<dbReference type="PROSITE" id="PS51935">
    <property type="entry name" value="NLPC_P60"/>
    <property type="match status" value="1"/>
</dbReference>
<dbReference type="Gene3D" id="6.10.250.3150">
    <property type="match status" value="1"/>
</dbReference>
<dbReference type="RefSeq" id="WP_201870708.1">
    <property type="nucleotide sequence ID" value="NZ_JAERRF010000001.1"/>
</dbReference>
<evidence type="ECO:0000256" key="6">
    <source>
        <dbReference type="SAM" id="SignalP"/>
    </source>
</evidence>
<feature type="signal peptide" evidence="6">
    <location>
        <begin position="1"/>
        <end position="43"/>
    </location>
</feature>
<sequence length="393" mass="42522">MASHRKPRTRIPAALNGQSRRTAVGVTTAALASVTLLSQTANAAPGDPKPATQSIEEVKKKVDTLYHQAESATQSYNAAKERTETQRAKVDKLLDSVAKRTEKLNEARRTLGTYAAAQYRSGGMATSTAAMLFSSDPRDVFDQSHLMDRLTGRQKEAVEEFQTERTKAAKERATATKSLASLTSSQKTLKTKKQTVQTKLSEARRLLSNLTAKEKARLAAIEKAKQEEARRKAAALAEKQRQAEAERQRQAAAERQRQQEANDSSGSSTPSTPAPSDSTKAAKAVAFAEAQIGKPYVWGATGPNSFDCSGLTQAAWKSAGVSLPRTTWDQVKVGTRVSTSELKPGDLVFFYDDISHVGIYIGDGMMIHAPKPGDSVKKAPITEMPIYGSVRPA</sequence>
<evidence type="ECO:0000259" key="7">
    <source>
        <dbReference type="PROSITE" id="PS51935"/>
    </source>
</evidence>
<reference evidence="8 9" key="1">
    <citation type="submission" date="2021-01" db="EMBL/GenBank/DDBJ databases">
        <title>WGS of actinomycetes isolated from Thailand.</title>
        <authorList>
            <person name="Thawai C."/>
        </authorList>
    </citation>
    <scope>NUCLEOTIDE SEQUENCE [LARGE SCALE GENOMIC DNA]</scope>
    <source>
        <strain evidence="8 9">CA1R205</strain>
    </source>
</reference>
<feature type="compositionally biased region" description="Low complexity" evidence="5">
    <location>
        <begin position="175"/>
        <end position="193"/>
    </location>
</feature>
<organism evidence="8 9">
    <name type="scientific">Streptomyces coffeae</name>
    <dbReference type="NCBI Taxonomy" id="621382"/>
    <lineage>
        <taxon>Bacteria</taxon>
        <taxon>Bacillati</taxon>
        <taxon>Actinomycetota</taxon>
        <taxon>Actinomycetes</taxon>
        <taxon>Kitasatosporales</taxon>
        <taxon>Streptomycetaceae</taxon>
        <taxon>Streptomyces</taxon>
    </lineage>
</organism>
<feature type="domain" description="NlpC/P60" evidence="7">
    <location>
        <begin position="278"/>
        <end position="393"/>
    </location>
</feature>
<evidence type="ECO:0000256" key="4">
    <source>
        <dbReference type="ARBA" id="ARBA00022807"/>
    </source>
</evidence>
<proteinExistence type="inferred from homology"/>
<dbReference type="Proteomes" id="UP000634229">
    <property type="component" value="Unassembled WGS sequence"/>
</dbReference>
<name>A0ABS1N6C0_9ACTN</name>
<dbReference type="Pfam" id="PF00877">
    <property type="entry name" value="NLPC_P60"/>
    <property type="match status" value="1"/>
</dbReference>
<feature type="region of interest" description="Disordered" evidence="5">
    <location>
        <begin position="1"/>
        <end position="20"/>
    </location>
</feature>
<evidence type="ECO:0000256" key="2">
    <source>
        <dbReference type="ARBA" id="ARBA00022670"/>
    </source>
</evidence>
<dbReference type="InterPro" id="IPR038765">
    <property type="entry name" value="Papain-like_cys_pep_sf"/>
</dbReference>
<evidence type="ECO:0000256" key="5">
    <source>
        <dbReference type="SAM" id="MobiDB-lite"/>
    </source>
</evidence>
<feature type="compositionally biased region" description="Basic and acidic residues" evidence="5">
    <location>
        <begin position="165"/>
        <end position="174"/>
    </location>
</feature>
<keyword evidence="6" id="KW-0732">Signal</keyword>
<feature type="region of interest" description="Disordered" evidence="5">
    <location>
        <begin position="232"/>
        <end position="282"/>
    </location>
</feature>
<feature type="region of interest" description="Disordered" evidence="5">
    <location>
        <begin position="165"/>
        <end position="193"/>
    </location>
</feature>
<keyword evidence="2" id="KW-0645">Protease</keyword>
<keyword evidence="4" id="KW-0788">Thiol protease</keyword>
<comment type="caution">
    <text evidence="8">The sequence shown here is derived from an EMBL/GenBank/DDBJ whole genome shotgun (WGS) entry which is preliminary data.</text>
</comment>
<dbReference type="PANTHER" id="PTHR47053">
    <property type="entry name" value="MUREIN DD-ENDOPEPTIDASE MEPH-RELATED"/>
    <property type="match status" value="1"/>
</dbReference>
<feature type="chain" id="PRO_5045126729" evidence="6">
    <location>
        <begin position="44"/>
        <end position="393"/>
    </location>
</feature>